<dbReference type="Proteomes" id="UP000187429">
    <property type="component" value="Unassembled WGS sequence"/>
</dbReference>
<dbReference type="Pfam" id="PF05406">
    <property type="entry name" value="WGR"/>
    <property type="match status" value="1"/>
</dbReference>
<keyword evidence="3 5" id="KW-0520">NAD</keyword>
<sequence length="476" mass="53750">MTENTAIDSSEILKQMLIQFNMNHNNNKFYYAELNGEQILVRYGRVGNKGVEHKYTGGLKKYESLLKAKRSKGYKDAMIEETVEGSSVKLQKNVIESALNEINYKDDLSKELVKTISLKNVHKITNSTSITFDSNDGLFKTPLGVIQRTGVVQAINLLSEIEKDLPQFLDLWSKEPAVKFDLQVKGKKRTSDGVIVNHNIQPSASLKSLADKLFSLNEQYFVIIPNKIKSAREMENLLFSSKAVEEQKSTCDALLETLNLIDDLKNKNVDKIEDTDSPTFRVEIEHVNDETVFALVNNLFETSKNRSHGYKIGKSRLIKLYRIKLESQQDAFEKCKNRISSQFNLLWHGTKTQNLLSIMSKGLLLPKLSPGEKVGAMFGDGLYFANQSTKSLNYCDGGLWTQNSNDNNTVYMFLASVITGNHFVPSGPVSNPPPEGFHSYWAKAGKSQVLNDEIIVFSADQIRLDYILEIQYDCNL</sequence>
<evidence type="ECO:0000259" key="7">
    <source>
        <dbReference type="PROSITE" id="PS51060"/>
    </source>
</evidence>
<dbReference type="GO" id="GO:0005730">
    <property type="term" value="C:nucleolus"/>
    <property type="evidence" value="ECO:0007669"/>
    <property type="project" value="TreeGrafter"/>
</dbReference>
<keyword evidence="2 5" id="KW-0808">Transferase</keyword>
<dbReference type="Gene3D" id="2.20.140.10">
    <property type="entry name" value="WGR domain"/>
    <property type="match status" value="1"/>
</dbReference>
<dbReference type="PANTHER" id="PTHR10459:SF60">
    <property type="entry name" value="POLY [ADP-RIBOSE] POLYMERASE 2"/>
    <property type="match status" value="1"/>
</dbReference>
<dbReference type="GO" id="GO:0006302">
    <property type="term" value="P:double-strand break repair"/>
    <property type="evidence" value="ECO:0007669"/>
    <property type="project" value="TreeGrafter"/>
</dbReference>
<dbReference type="InterPro" id="IPR004102">
    <property type="entry name" value="Poly(ADP-ribose)pol_reg_dom"/>
</dbReference>
<proteinExistence type="predicted"/>
<dbReference type="Pfam" id="PF00644">
    <property type="entry name" value="PARP"/>
    <property type="match status" value="1"/>
</dbReference>
<accession>A0A1R1YJW4</accession>
<evidence type="ECO:0000313" key="8">
    <source>
        <dbReference type="EMBL" id="OMJ27173.1"/>
    </source>
</evidence>
<dbReference type="PANTHER" id="PTHR10459">
    <property type="entry name" value="DNA LIGASE"/>
    <property type="match status" value="1"/>
</dbReference>
<evidence type="ECO:0000256" key="5">
    <source>
        <dbReference type="RuleBase" id="RU362114"/>
    </source>
</evidence>
<dbReference type="AlphaFoldDB" id="A0A1R1YJW4"/>
<dbReference type="InterPro" id="IPR036930">
    <property type="entry name" value="WGR_dom_sf"/>
</dbReference>
<keyword evidence="9" id="KW-1185">Reference proteome</keyword>
<dbReference type="EC" id="2.4.2.-" evidence="5"/>
<dbReference type="SUPFAM" id="SSF56399">
    <property type="entry name" value="ADP-ribosylation"/>
    <property type="match status" value="1"/>
</dbReference>
<dbReference type="InterPro" id="IPR012317">
    <property type="entry name" value="Poly(ADP-ribose)pol_cat_dom"/>
</dbReference>
<dbReference type="PROSITE" id="PS51059">
    <property type="entry name" value="PARP_CATALYTIC"/>
    <property type="match status" value="1"/>
</dbReference>
<protein>
    <recommendedName>
        <fullName evidence="5">Poly [ADP-ribose] polymerase</fullName>
        <shortName evidence="5">PARP</shortName>
        <ecNumber evidence="5">2.4.2.-</ecNumber>
    </recommendedName>
</protein>
<dbReference type="SMART" id="SM00773">
    <property type="entry name" value="WGR"/>
    <property type="match status" value="1"/>
</dbReference>
<evidence type="ECO:0000313" key="9">
    <source>
        <dbReference type="Proteomes" id="UP000187429"/>
    </source>
</evidence>
<dbReference type="InterPro" id="IPR050800">
    <property type="entry name" value="ARTD/PARP"/>
</dbReference>
<dbReference type="EMBL" id="LSSM01001133">
    <property type="protein sequence ID" value="OMJ27173.1"/>
    <property type="molecule type" value="Genomic_DNA"/>
</dbReference>
<dbReference type="GO" id="GO:1990404">
    <property type="term" value="F:NAD+-protein mono-ADP-ribosyltransferase activity"/>
    <property type="evidence" value="ECO:0007669"/>
    <property type="project" value="TreeGrafter"/>
</dbReference>
<gene>
    <name evidence="8" type="ORF">AYI69_g3401</name>
</gene>
<comment type="catalytic activity">
    <reaction evidence="4">
        <text>NAD(+) + (ADP-D-ribosyl)n-acceptor = nicotinamide + (ADP-D-ribosyl)n+1-acceptor + H(+).</text>
        <dbReference type="EC" id="2.4.2.30"/>
    </reaction>
</comment>
<dbReference type="OrthoDB" id="2017365at2759"/>
<dbReference type="GO" id="GO:0070212">
    <property type="term" value="P:protein poly-ADP-ribosylation"/>
    <property type="evidence" value="ECO:0007669"/>
    <property type="project" value="TreeGrafter"/>
</dbReference>
<evidence type="ECO:0000256" key="2">
    <source>
        <dbReference type="ARBA" id="ARBA00022679"/>
    </source>
</evidence>
<comment type="caution">
    <text evidence="8">The sequence shown here is derived from an EMBL/GenBank/DDBJ whole genome shotgun (WGS) entry which is preliminary data.</text>
</comment>
<dbReference type="InterPro" id="IPR008893">
    <property type="entry name" value="WGR_domain"/>
</dbReference>
<evidence type="ECO:0000259" key="6">
    <source>
        <dbReference type="PROSITE" id="PS51059"/>
    </source>
</evidence>
<keyword evidence="1 5" id="KW-0328">Glycosyltransferase</keyword>
<dbReference type="SUPFAM" id="SSF142921">
    <property type="entry name" value="WGR domain-like"/>
    <property type="match status" value="1"/>
</dbReference>
<dbReference type="PROSITE" id="PS51060">
    <property type="entry name" value="PARP_ALPHA_HD"/>
    <property type="match status" value="1"/>
</dbReference>
<feature type="domain" description="PARP catalytic" evidence="6">
    <location>
        <begin position="268"/>
        <end position="476"/>
    </location>
</feature>
<reference evidence="9" key="1">
    <citation type="submission" date="2017-01" db="EMBL/GenBank/DDBJ databases">
        <authorList>
            <person name="Wang Y."/>
            <person name="White M."/>
            <person name="Kvist S."/>
            <person name="Moncalvo J.-M."/>
        </authorList>
    </citation>
    <scope>NUCLEOTIDE SEQUENCE [LARGE SCALE GENOMIC DNA]</scope>
    <source>
        <strain evidence="9">ID-206-W2</strain>
    </source>
</reference>
<feature type="domain" description="PARP alpha-helical" evidence="7">
    <location>
        <begin position="105"/>
        <end position="265"/>
    </location>
</feature>
<evidence type="ECO:0000256" key="3">
    <source>
        <dbReference type="ARBA" id="ARBA00023027"/>
    </source>
</evidence>
<dbReference type="GO" id="GO:0003950">
    <property type="term" value="F:NAD+ poly-ADP-ribosyltransferase activity"/>
    <property type="evidence" value="ECO:0007669"/>
    <property type="project" value="UniProtKB-UniRule"/>
</dbReference>
<organism evidence="8 9">
    <name type="scientific">Smittium culicis</name>
    <dbReference type="NCBI Taxonomy" id="133412"/>
    <lineage>
        <taxon>Eukaryota</taxon>
        <taxon>Fungi</taxon>
        <taxon>Fungi incertae sedis</taxon>
        <taxon>Zoopagomycota</taxon>
        <taxon>Kickxellomycotina</taxon>
        <taxon>Harpellomycetes</taxon>
        <taxon>Harpellales</taxon>
        <taxon>Legeriomycetaceae</taxon>
        <taxon>Smittium</taxon>
    </lineage>
</organism>
<evidence type="ECO:0000256" key="1">
    <source>
        <dbReference type="ARBA" id="ARBA00022676"/>
    </source>
</evidence>
<name>A0A1R1YJW4_9FUNG</name>
<dbReference type="Gene3D" id="3.90.228.10">
    <property type="match status" value="1"/>
</dbReference>
<evidence type="ECO:0000256" key="4">
    <source>
        <dbReference type="ARBA" id="ARBA00033987"/>
    </source>
</evidence>